<comment type="caution">
    <text evidence="3">The sequence shown here is derived from an EMBL/GenBank/DDBJ whole genome shotgun (WGS) entry which is preliminary data.</text>
</comment>
<dbReference type="AlphaFoldDB" id="A0A9P8JZ35"/>
<dbReference type="Proteomes" id="UP000729357">
    <property type="component" value="Unassembled WGS sequence"/>
</dbReference>
<feature type="chain" id="PRO_5040242267" evidence="2">
    <location>
        <begin position="22"/>
        <end position="375"/>
    </location>
</feature>
<accession>A0A9P8JZ35</accession>
<reference evidence="3" key="2">
    <citation type="submission" date="2021-08" db="EMBL/GenBank/DDBJ databases">
        <authorList>
            <person name="Gostincar C."/>
            <person name="Sun X."/>
            <person name="Song Z."/>
            <person name="Gunde-Cimerman N."/>
        </authorList>
    </citation>
    <scope>NUCLEOTIDE SEQUENCE</scope>
    <source>
        <strain evidence="3">EXF-9298</strain>
    </source>
</reference>
<name>A0A9P8JZ35_AURME</name>
<evidence type="ECO:0000313" key="3">
    <source>
        <dbReference type="EMBL" id="KAG9987964.1"/>
    </source>
</evidence>
<keyword evidence="4" id="KW-1185">Reference proteome</keyword>
<protein>
    <submittedName>
        <fullName evidence="3">Uncharacterized protein</fullName>
    </submittedName>
</protein>
<feature type="region of interest" description="Disordered" evidence="1">
    <location>
        <begin position="309"/>
        <end position="353"/>
    </location>
</feature>
<feature type="signal peptide" evidence="2">
    <location>
        <begin position="1"/>
        <end position="21"/>
    </location>
</feature>
<feature type="non-terminal residue" evidence="3">
    <location>
        <position position="375"/>
    </location>
</feature>
<gene>
    <name evidence="3" type="ORF">KCU98_g2965</name>
</gene>
<evidence type="ECO:0000256" key="1">
    <source>
        <dbReference type="SAM" id="MobiDB-lite"/>
    </source>
</evidence>
<proteinExistence type="predicted"/>
<evidence type="ECO:0000313" key="4">
    <source>
        <dbReference type="Proteomes" id="UP000729357"/>
    </source>
</evidence>
<keyword evidence="2" id="KW-0732">Signal</keyword>
<sequence>MLVSVTVRALVLILLPVAARAASSESSDQSSCVNTAGYEKCNADADTRFDTCVSEYCGGSVCVSSCKGDATCVRNNCPSLGKDCIDICECIRNTERVACAAQDCWNQVYSCQYDELVATMIDACDVSGGVDTDVIPYYPAPDSAPGSCSCNQGKVLLTHMRITAQTNALYKNMTNVQQAIPDFGDQAVYWASARCCMNAYLQSAYREICPNTQPAILGADYMDFSEAEDDPEYECSNVMPKIDCAGDFGFGAAVGNAMSTYYALDKLPPNGTETLYNREGALAMPTQATIVWTPKSNAQPFTIVAAQASKGAGKGPTTTTTGATAASKAGNGVTSGAQSATPAAASASTTPNTAPGAHVSGLAMAFCMVAMVACF</sequence>
<reference evidence="3" key="1">
    <citation type="journal article" date="2021" name="J Fungi (Basel)">
        <title>Virulence traits and population genomics of the black yeast Aureobasidium melanogenum.</title>
        <authorList>
            <person name="Cernosa A."/>
            <person name="Sun X."/>
            <person name="Gostincar C."/>
            <person name="Fang C."/>
            <person name="Gunde-Cimerman N."/>
            <person name="Song Z."/>
        </authorList>
    </citation>
    <scope>NUCLEOTIDE SEQUENCE</scope>
    <source>
        <strain evidence="3">EXF-9298</strain>
    </source>
</reference>
<evidence type="ECO:0000256" key="2">
    <source>
        <dbReference type="SAM" id="SignalP"/>
    </source>
</evidence>
<dbReference type="EMBL" id="JAHFXS010000184">
    <property type="protein sequence ID" value="KAG9987964.1"/>
    <property type="molecule type" value="Genomic_DNA"/>
</dbReference>
<organism evidence="3 4">
    <name type="scientific">Aureobasidium melanogenum</name>
    <name type="common">Aureobasidium pullulans var. melanogenum</name>
    <dbReference type="NCBI Taxonomy" id="46634"/>
    <lineage>
        <taxon>Eukaryota</taxon>
        <taxon>Fungi</taxon>
        <taxon>Dikarya</taxon>
        <taxon>Ascomycota</taxon>
        <taxon>Pezizomycotina</taxon>
        <taxon>Dothideomycetes</taxon>
        <taxon>Dothideomycetidae</taxon>
        <taxon>Dothideales</taxon>
        <taxon>Saccotheciaceae</taxon>
        <taxon>Aureobasidium</taxon>
    </lineage>
</organism>